<dbReference type="GO" id="GO:0015833">
    <property type="term" value="P:peptide transport"/>
    <property type="evidence" value="ECO:0007669"/>
    <property type="project" value="TreeGrafter"/>
</dbReference>
<evidence type="ECO:0000256" key="4">
    <source>
        <dbReference type="SAM" id="SignalP"/>
    </source>
</evidence>
<dbReference type="Proteomes" id="UP000030170">
    <property type="component" value="Unassembled WGS sequence"/>
</dbReference>
<comment type="caution">
    <text evidence="6">The sequence shown here is derived from an EMBL/GenBank/DDBJ whole genome shotgun (WGS) entry which is preliminary data.</text>
</comment>
<dbReference type="Gene3D" id="3.40.190.10">
    <property type="entry name" value="Periplasmic binding protein-like II"/>
    <property type="match status" value="1"/>
</dbReference>
<keyword evidence="2" id="KW-0813">Transport</keyword>
<keyword evidence="3 4" id="KW-0732">Signal</keyword>
<gene>
    <name evidence="6" type="ORF">DO97_15590</name>
</gene>
<dbReference type="GO" id="GO:1904680">
    <property type="term" value="F:peptide transmembrane transporter activity"/>
    <property type="evidence" value="ECO:0007669"/>
    <property type="project" value="TreeGrafter"/>
</dbReference>
<accession>A0A098TIJ4</accession>
<dbReference type="GO" id="GO:0042597">
    <property type="term" value="C:periplasmic space"/>
    <property type="evidence" value="ECO:0007669"/>
    <property type="project" value="UniProtKB-ARBA"/>
</dbReference>
<proteinExistence type="inferred from homology"/>
<evidence type="ECO:0000256" key="2">
    <source>
        <dbReference type="ARBA" id="ARBA00022448"/>
    </source>
</evidence>
<evidence type="ECO:0000256" key="1">
    <source>
        <dbReference type="ARBA" id="ARBA00005695"/>
    </source>
</evidence>
<dbReference type="EMBL" id="JJML01000051">
    <property type="protein sequence ID" value="KGF71802.1"/>
    <property type="molecule type" value="Genomic_DNA"/>
</dbReference>
<dbReference type="CDD" id="cd08500">
    <property type="entry name" value="PBP2_NikA_DppA_OppA_like_4"/>
    <property type="match status" value="1"/>
</dbReference>
<dbReference type="Gene3D" id="3.10.105.10">
    <property type="entry name" value="Dipeptide-binding Protein, Domain 3"/>
    <property type="match status" value="1"/>
</dbReference>
<feature type="signal peptide" evidence="4">
    <location>
        <begin position="1"/>
        <end position="27"/>
    </location>
</feature>
<evidence type="ECO:0000313" key="7">
    <source>
        <dbReference type="Proteomes" id="UP000030170"/>
    </source>
</evidence>
<sequence length="594" mass="66911">MISAAVSLLRRWLLVGFSLLLASGLSACNPDQLRTNATQVPELVAPTLGDPKTFNYPLNQESPNVFTYIYEGLITENGVTGEIEPALAESWKFSADKKQIVFTLREHLKWSDGQPLTAADVVFTYNSIFFNNQIPTDARDVLRIGTSRALPHVQQLDQRRIEFTVPEPFAPFLRSTGLPILPEHVLRPLVETVDSDGKPRLLSAWGTNTPPEQIICNGPFMIERYTTSQRVIFKRNPYYWRHDEQGQPLPYIERFVWQIVESTDTALLQFRSGSLDVLNISPLTFSLLKREEQRGKFTIYNGGPASGTTFISFNLNQGHRPNGQPLVDPIKSRWFNTLAFRQAIAYAIDRQTLINNIYRGLGELQNSPISVQSPYYLSPDQGLRVYNYDLEKAKNLLKKSGFRYSNQGQLLDVQGNRVRFTLLANTGSRTAEAICAQIKQDLAKIGIQVDLNFINFNVLVDKLSNSLEWECYFLGFTGGVEPNDGANIWSPEGGLHTFNQKPQAGQLPLVGRVVTDWEQEIGQLYIQGAQELDETKRKAIYAKTQKITQEYLPFIYLINPLTLAAVRNHVQGVQVSGLGGTLWNIQQLKIVADS</sequence>
<dbReference type="InterPro" id="IPR030678">
    <property type="entry name" value="Peptide/Ni-bd"/>
</dbReference>
<evidence type="ECO:0000256" key="3">
    <source>
        <dbReference type="ARBA" id="ARBA00022729"/>
    </source>
</evidence>
<dbReference type="InterPro" id="IPR039424">
    <property type="entry name" value="SBP_5"/>
</dbReference>
<feature type="chain" id="PRO_5001940997" evidence="4">
    <location>
        <begin position="28"/>
        <end position="594"/>
    </location>
</feature>
<dbReference type="PIRSF" id="PIRSF002741">
    <property type="entry name" value="MppA"/>
    <property type="match status" value="1"/>
</dbReference>
<dbReference type="InterPro" id="IPR000914">
    <property type="entry name" value="SBP_5_dom"/>
</dbReference>
<dbReference type="PANTHER" id="PTHR30290">
    <property type="entry name" value="PERIPLASMIC BINDING COMPONENT OF ABC TRANSPORTER"/>
    <property type="match status" value="1"/>
</dbReference>
<dbReference type="RefSeq" id="WP_036535790.1">
    <property type="nucleotide sequence ID" value="NZ_JJML01000051.1"/>
</dbReference>
<evidence type="ECO:0000313" key="6">
    <source>
        <dbReference type="EMBL" id="KGF71802.1"/>
    </source>
</evidence>
<dbReference type="AlphaFoldDB" id="A0A098TIJ4"/>
<dbReference type="OrthoDB" id="9796817at2"/>
<dbReference type="Pfam" id="PF00496">
    <property type="entry name" value="SBP_bac_5"/>
    <property type="match status" value="1"/>
</dbReference>
<dbReference type="Gene3D" id="3.90.76.10">
    <property type="entry name" value="Dipeptide-binding Protein, Domain 1"/>
    <property type="match status" value="1"/>
</dbReference>
<dbReference type="SUPFAM" id="SSF53850">
    <property type="entry name" value="Periplasmic binding protein-like II"/>
    <property type="match status" value="1"/>
</dbReference>
<feature type="domain" description="Solute-binding protein family 5" evidence="5">
    <location>
        <begin position="82"/>
        <end position="484"/>
    </location>
</feature>
<dbReference type="PANTHER" id="PTHR30290:SF9">
    <property type="entry name" value="OLIGOPEPTIDE-BINDING PROTEIN APPA"/>
    <property type="match status" value="1"/>
</dbReference>
<reference evidence="6 7" key="1">
    <citation type="journal article" date="2014" name="Mol. Ecol.">
        <title>Evolution of Synechococcus.</title>
        <authorList>
            <person name="Dvorak P."/>
            <person name="Casamatta D."/>
            <person name="Hasler P."/>
            <person name="Poulickova A."/>
            <person name="Ondrej V."/>
            <person name="Sanges R."/>
        </authorList>
    </citation>
    <scope>NUCLEOTIDE SEQUENCE [LARGE SCALE GENOMIC DNA]</scope>
    <source>
        <strain evidence="6 7">CAUP A 1101</strain>
    </source>
</reference>
<keyword evidence="7" id="KW-1185">Reference proteome</keyword>
<dbReference type="STRING" id="1497020.DO97_15590"/>
<organism evidence="6 7">
    <name type="scientific">Neosynechococcus sphagnicola sy1</name>
    <dbReference type="NCBI Taxonomy" id="1497020"/>
    <lineage>
        <taxon>Bacteria</taxon>
        <taxon>Bacillati</taxon>
        <taxon>Cyanobacteriota</taxon>
        <taxon>Cyanophyceae</taxon>
        <taxon>Neosynechococcales</taxon>
        <taxon>Neosynechococcaceae</taxon>
        <taxon>Neosynechococcus</taxon>
    </lineage>
</organism>
<protein>
    <submittedName>
        <fullName evidence="6">Peptide ABC transporter substrate-binding protein</fullName>
    </submittedName>
</protein>
<dbReference type="GO" id="GO:0043190">
    <property type="term" value="C:ATP-binding cassette (ABC) transporter complex"/>
    <property type="evidence" value="ECO:0007669"/>
    <property type="project" value="InterPro"/>
</dbReference>
<comment type="similarity">
    <text evidence="1">Belongs to the bacterial solute-binding protein 5 family.</text>
</comment>
<evidence type="ECO:0000259" key="5">
    <source>
        <dbReference type="Pfam" id="PF00496"/>
    </source>
</evidence>
<name>A0A098TIJ4_9CYAN</name>